<evidence type="ECO:0000313" key="2">
    <source>
        <dbReference type="Proteomes" id="UP000515860"/>
    </source>
</evidence>
<protein>
    <recommendedName>
        <fullName evidence="3">RNase H type-1 domain-containing protein</fullName>
    </recommendedName>
</protein>
<dbReference type="InterPro" id="IPR036397">
    <property type="entry name" value="RNaseH_sf"/>
</dbReference>
<evidence type="ECO:0008006" key="3">
    <source>
        <dbReference type="Google" id="ProtNLM"/>
    </source>
</evidence>
<name>A0A7G9GB46_9FIRM</name>
<evidence type="ECO:0000313" key="1">
    <source>
        <dbReference type="EMBL" id="QNM08028.1"/>
    </source>
</evidence>
<organism evidence="1 2">
    <name type="scientific">Wansuia hejianensis</name>
    <dbReference type="NCBI Taxonomy" id="2763667"/>
    <lineage>
        <taxon>Bacteria</taxon>
        <taxon>Bacillati</taxon>
        <taxon>Bacillota</taxon>
        <taxon>Clostridia</taxon>
        <taxon>Lachnospirales</taxon>
        <taxon>Lachnospiraceae</taxon>
        <taxon>Wansuia</taxon>
    </lineage>
</organism>
<dbReference type="GO" id="GO:0003676">
    <property type="term" value="F:nucleic acid binding"/>
    <property type="evidence" value="ECO:0007669"/>
    <property type="project" value="InterPro"/>
</dbReference>
<dbReference type="EMBL" id="CP060635">
    <property type="protein sequence ID" value="QNM08028.1"/>
    <property type="molecule type" value="Genomic_DNA"/>
</dbReference>
<sequence length="152" mass="17669">MQANVYIEADSREPKKKQRIVGYVLESTVRGEIRTKDEFFEVEESFHGSMVMAIKKALARFQKPCEITIHAPDAWTLNMLESQLEKWAAQNFLTGKKAPIAWQKEWMHIWLKAKEHTILCKRGKHAYTEWMQEKMKGGGWNDAGDRSTGEKI</sequence>
<dbReference type="AlphaFoldDB" id="A0A7G9GB46"/>
<dbReference type="Proteomes" id="UP000515860">
    <property type="component" value="Chromosome"/>
</dbReference>
<proteinExistence type="predicted"/>
<dbReference type="Gene3D" id="3.30.420.10">
    <property type="entry name" value="Ribonuclease H-like superfamily/Ribonuclease H"/>
    <property type="match status" value="1"/>
</dbReference>
<gene>
    <name evidence="1" type="ORF">H9Q79_14205</name>
</gene>
<accession>A0A7G9GB46</accession>
<dbReference type="InterPro" id="IPR012337">
    <property type="entry name" value="RNaseH-like_sf"/>
</dbReference>
<dbReference type="SUPFAM" id="SSF53098">
    <property type="entry name" value="Ribonuclease H-like"/>
    <property type="match status" value="1"/>
</dbReference>
<keyword evidence="2" id="KW-1185">Reference proteome</keyword>
<reference evidence="1 2" key="1">
    <citation type="submission" date="2020-08" db="EMBL/GenBank/DDBJ databases">
        <authorList>
            <person name="Liu C."/>
            <person name="Sun Q."/>
        </authorList>
    </citation>
    <scope>NUCLEOTIDE SEQUENCE [LARGE SCALE GENOMIC DNA]</scope>
    <source>
        <strain evidence="1 2">NSJ-29</strain>
    </source>
</reference>
<dbReference type="KEGG" id="whj:H9Q79_14205"/>